<keyword evidence="5" id="KW-0808">Transferase</keyword>
<dbReference type="GO" id="GO:0016020">
    <property type="term" value="C:membrane"/>
    <property type="evidence" value="ECO:0007669"/>
    <property type="project" value="UniProtKB-SubCell"/>
</dbReference>
<proteinExistence type="inferred from homology"/>
<dbReference type="EMBL" id="JAMQYH010000029">
    <property type="protein sequence ID" value="KAJ1684552.1"/>
    <property type="molecule type" value="Genomic_DNA"/>
</dbReference>
<dbReference type="PANTHER" id="PTHR13929:SF0">
    <property type="entry name" value="UBIA PRENYLTRANSFERASE DOMAIN-CONTAINING PROTEIN 1"/>
    <property type="match status" value="1"/>
</dbReference>
<dbReference type="Pfam" id="PF01040">
    <property type="entry name" value="UbiA"/>
    <property type="match status" value="1"/>
</dbReference>
<keyword evidence="8 10" id="KW-0472">Membrane</keyword>
<dbReference type="InterPro" id="IPR004657">
    <property type="entry name" value="MenA"/>
</dbReference>
<dbReference type="GO" id="GO:0046428">
    <property type="term" value="F:1,4-dihydroxy-2-naphthoate polyprenyltransferase activity"/>
    <property type="evidence" value="ECO:0007669"/>
    <property type="project" value="InterPro"/>
</dbReference>
<evidence type="ECO:0000256" key="4">
    <source>
        <dbReference type="ARBA" id="ARBA00022475"/>
    </source>
</evidence>
<dbReference type="InterPro" id="IPR025323">
    <property type="entry name" value="DUF4229"/>
</dbReference>
<feature type="transmembrane region" description="Helical" evidence="10">
    <location>
        <begin position="449"/>
        <end position="471"/>
    </location>
</feature>
<keyword evidence="7 10" id="KW-1133">Transmembrane helix</keyword>
<dbReference type="Proteomes" id="UP001151287">
    <property type="component" value="Unassembled WGS sequence"/>
</dbReference>
<evidence type="ECO:0008006" key="13">
    <source>
        <dbReference type="Google" id="ProtNLM"/>
    </source>
</evidence>
<dbReference type="InterPro" id="IPR000537">
    <property type="entry name" value="UbiA_prenyltransferase"/>
</dbReference>
<gene>
    <name evidence="11" type="ORF">LUZ63_020307</name>
</gene>
<dbReference type="InterPro" id="IPR044878">
    <property type="entry name" value="UbiA_sf"/>
</dbReference>
<dbReference type="Gene3D" id="1.10.357.140">
    <property type="entry name" value="UbiA prenyltransferase"/>
    <property type="match status" value="1"/>
</dbReference>
<evidence type="ECO:0000256" key="7">
    <source>
        <dbReference type="ARBA" id="ARBA00022989"/>
    </source>
</evidence>
<keyword evidence="6 10" id="KW-0812">Transmembrane</keyword>
<reference evidence="11" key="1">
    <citation type="journal article" date="2022" name="Cell">
        <title>Repeat-based holocentromeres influence genome architecture and karyotype evolution.</title>
        <authorList>
            <person name="Hofstatter P.G."/>
            <person name="Thangavel G."/>
            <person name="Lux T."/>
            <person name="Neumann P."/>
            <person name="Vondrak T."/>
            <person name="Novak P."/>
            <person name="Zhang M."/>
            <person name="Costa L."/>
            <person name="Castellani M."/>
            <person name="Scott A."/>
            <person name="Toegelov H."/>
            <person name="Fuchs J."/>
            <person name="Mata-Sucre Y."/>
            <person name="Dias Y."/>
            <person name="Vanzela A.L.L."/>
            <person name="Huettel B."/>
            <person name="Almeida C.C.S."/>
            <person name="Simkova H."/>
            <person name="Souza G."/>
            <person name="Pedrosa-Harand A."/>
            <person name="Macas J."/>
            <person name="Mayer K.F.X."/>
            <person name="Houben A."/>
            <person name="Marques A."/>
        </authorList>
    </citation>
    <scope>NUCLEOTIDE SEQUENCE</scope>
    <source>
        <strain evidence="11">RhyBre1mFocal</strain>
    </source>
</reference>
<dbReference type="InterPro" id="IPR026046">
    <property type="entry name" value="UBIAD1"/>
</dbReference>
<evidence type="ECO:0000256" key="1">
    <source>
        <dbReference type="ARBA" id="ARBA00004141"/>
    </source>
</evidence>
<evidence type="ECO:0000256" key="5">
    <source>
        <dbReference type="ARBA" id="ARBA00022679"/>
    </source>
</evidence>
<comment type="caution">
    <text evidence="11">The sequence shown here is derived from an EMBL/GenBank/DDBJ whole genome shotgun (WGS) entry which is preliminary data.</text>
</comment>
<dbReference type="HAMAP" id="MF_01937">
    <property type="entry name" value="MenA_1"/>
    <property type="match status" value="1"/>
</dbReference>
<feature type="transmembrane region" description="Helical" evidence="10">
    <location>
        <begin position="217"/>
        <end position="239"/>
    </location>
</feature>
<comment type="subcellular location">
    <subcellularLocation>
        <location evidence="1">Membrane</location>
        <topology evidence="1">Multi-pass membrane protein</topology>
    </subcellularLocation>
</comment>
<dbReference type="PANTHER" id="PTHR13929">
    <property type="entry name" value="1,4-DIHYDROXY-2-NAPHTHOATE OCTAPRENYLTRANSFERASE"/>
    <property type="match status" value="1"/>
</dbReference>
<sequence>MSSGSGASAASHPRSSATTSPVDPATGRSPAVLTLRGYRPPALAGSRLVATTAQWIEGARPRTLPVAVAPVLAGTAVAAYAGEPVWWRAALALVVSLALQVGVNYANDYSDGIRGTDDERVGPLRLVGSRVASPGHVKAAAFGCFGIAGVAGLVLALATAWWLVVVGLLCVAAAWYYTGGSRPYGYSGLGEVMVFVFFGLVAVGGTTYVQLAGTGRAPWTATLAAAVAIGALACAILVANNLRDLASDAVVGKRTLAVLLGDRRTRLLYAALAALALVGVVVLAVATSPWALLGLVAVVPVGRATRTVLGGAEGRTLIAVLAQTGAGDLLLSLAGGRGGRVTAGVRGRSAFVVALALRVATPLPVQLAQEVLVVVGPDRAALDGRLLGPLVAPVDRPEHGVDHRRQDEHDEQEPQHASSLSGPPKGCPGAAAGSRAVGRVRRLGGVKAFWSYTLMRIGLFLASFAVVWGVYAVVADTINLLVVVLLAGIISAVASWRLLQGPRERLAESVQARATRASERFEEMRAKEDAD</sequence>
<keyword evidence="12" id="KW-1185">Reference proteome</keyword>
<feature type="transmembrane region" description="Helical" evidence="10">
    <location>
        <begin position="189"/>
        <end position="211"/>
    </location>
</feature>
<feature type="transmembrane region" description="Helical" evidence="10">
    <location>
        <begin position="160"/>
        <end position="177"/>
    </location>
</feature>
<evidence type="ECO:0000256" key="2">
    <source>
        <dbReference type="ARBA" id="ARBA00004863"/>
    </source>
</evidence>
<accession>A0A9P9ZAF1</accession>
<dbReference type="GO" id="GO:0009234">
    <property type="term" value="P:menaquinone biosynthetic process"/>
    <property type="evidence" value="ECO:0007669"/>
    <property type="project" value="UniProtKB-KW"/>
</dbReference>
<evidence type="ECO:0000313" key="12">
    <source>
        <dbReference type="Proteomes" id="UP001151287"/>
    </source>
</evidence>
<evidence type="ECO:0000256" key="9">
    <source>
        <dbReference type="SAM" id="MobiDB-lite"/>
    </source>
</evidence>
<dbReference type="Pfam" id="PF14012">
    <property type="entry name" value="DUF4229"/>
    <property type="match status" value="1"/>
</dbReference>
<dbReference type="AlphaFoldDB" id="A0A9P9ZAF1"/>
<feature type="region of interest" description="Disordered" evidence="9">
    <location>
        <begin position="393"/>
        <end position="433"/>
    </location>
</feature>
<keyword evidence="4" id="KW-1003">Cell membrane</keyword>
<evidence type="ECO:0000256" key="6">
    <source>
        <dbReference type="ARBA" id="ARBA00022692"/>
    </source>
</evidence>
<dbReference type="CDD" id="cd13962">
    <property type="entry name" value="PT_UbiA_UBIAD1"/>
    <property type="match status" value="1"/>
</dbReference>
<feature type="transmembrane region" description="Helical" evidence="10">
    <location>
        <begin position="267"/>
        <end position="297"/>
    </location>
</feature>
<evidence type="ECO:0000256" key="8">
    <source>
        <dbReference type="ARBA" id="ARBA00023136"/>
    </source>
</evidence>
<dbReference type="NCBIfam" id="TIGR00751">
    <property type="entry name" value="menA"/>
    <property type="match status" value="1"/>
</dbReference>
<feature type="compositionally biased region" description="Basic and acidic residues" evidence="9">
    <location>
        <begin position="395"/>
        <end position="414"/>
    </location>
</feature>
<name>A0A9P9ZAF1_9POAL</name>
<comment type="pathway">
    <text evidence="2">Quinol/quinone metabolism; menaquinone biosynthesis.</text>
</comment>
<feature type="compositionally biased region" description="Low complexity" evidence="9">
    <location>
        <begin position="422"/>
        <end position="433"/>
    </location>
</feature>
<protein>
    <recommendedName>
        <fullName evidence="13">1,4-dihydroxy-2-naphthoate octaprenyltransferase</fullName>
    </recommendedName>
</protein>
<dbReference type="NCBIfam" id="NF004751">
    <property type="entry name" value="PRK06080.1-3"/>
    <property type="match status" value="1"/>
</dbReference>
<evidence type="ECO:0000256" key="10">
    <source>
        <dbReference type="SAM" id="Phobius"/>
    </source>
</evidence>
<keyword evidence="3" id="KW-0474">Menaquinone biosynthesis</keyword>
<evidence type="ECO:0000313" key="11">
    <source>
        <dbReference type="EMBL" id="KAJ1684552.1"/>
    </source>
</evidence>
<evidence type="ECO:0000256" key="3">
    <source>
        <dbReference type="ARBA" id="ARBA00022428"/>
    </source>
</evidence>
<dbReference type="OrthoDB" id="203513at2759"/>
<feature type="compositionally biased region" description="Low complexity" evidence="9">
    <location>
        <begin position="1"/>
        <end position="21"/>
    </location>
</feature>
<dbReference type="GO" id="GO:0042371">
    <property type="term" value="P:vitamin K biosynthetic process"/>
    <property type="evidence" value="ECO:0007669"/>
    <property type="project" value="TreeGrafter"/>
</dbReference>
<feature type="region of interest" description="Disordered" evidence="9">
    <location>
        <begin position="1"/>
        <end position="28"/>
    </location>
</feature>
<organism evidence="11 12">
    <name type="scientific">Rhynchospora breviuscula</name>
    <dbReference type="NCBI Taxonomy" id="2022672"/>
    <lineage>
        <taxon>Eukaryota</taxon>
        <taxon>Viridiplantae</taxon>
        <taxon>Streptophyta</taxon>
        <taxon>Embryophyta</taxon>
        <taxon>Tracheophyta</taxon>
        <taxon>Spermatophyta</taxon>
        <taxon>Magnoliopsida</taxon>
        <taxon>Liliopsida</taxon>
        <taxon>Poales</taxon>
        <taxon>Cyperaceae</taxon>
        <taxon>Cyperoideae</taxon>
        <taxon>Rhynchosporeae</taxon>
        <taxon>Rhynchospora</taxon>
    </lineage>
</organism>
<feature type="transmembrane region" description="Helical" evidence="10">
    <location>
        <begin position="477"/>
        <end position="499"/>
    </location>
</feature>